<comment type="caution">
    <text evidence="4">The sequence shown here is derived from an EMBL/GenBank/DDBJ whole genome shotgun (WGS) entry which is preliminary data.</text>
</comment>
<sequence length="252" mass="28776">MKRFWFERKTDQREFPLLDTKLDQWRLWALLLFVSIGTVIWVAFAADEGFKSFLATTVFDDMIPAIIMIGGVLYLSQGHLLRLFGKPRWSDFGFGAILFILQLIYAYVAATVIPKLGGSLGENGAATQIGKSSNKLMAYFQSIFSDLFDLMNEELLSIVIFLTIAALLIQYYHLNRRAGLGIAMLASMFIFGMLHFQTYNWNLVQMLAIIAIERFFLNATFIRSKTIWPSYVAHMVFDGLAFLAAMYYLPVH</sequence>
<feature type="transmembrane region" description="Helical" evidence="2">
    <location>
        <begin position="27"/>
        <end position="46"/>
    </location>
</feature>
<dbReference type="RefSeq" id="WP_008857558.1">
    <property type="nucleotide sequence ID" value="NZ_JH591048.1"/>
</dbReference>
<feature type="transmembrane region" description="Helical" evidence="2">
    <location>
        <begin position="179"/>
        <end position="197"/>
    </location>
</feature>
<name>H1LIG2_9LACO</name>
<reference evidence="4 5" key="1">
    <citation type="submission" date="2011-09" db="EMBL/GenBank/DDBJ databases">
        <authorList>
            <person name="Weinstock G."/>
            <person name="Sodergren E."/>
            <person name="Clifton S."/>
            <person name="Fulton L."/>
            <person name="Fulton B."/>
            <person name="Courtney L."/>
            <person name="Fronick C."/>
            <person name="Harrison M."/>
            <person name="Strong C."/>
            <person name="Farmer C."/>
            <person name="Delahaunty K."/>
            <person name="Markovic C."/>
            <person name="Hall O."/>
            <person name="Minx P."/>
            <person name="Tomlinson C."/>
            <person name="Mitreva M."/>
            <person name="Hou S."/>
            <person name="Chen J."/>
            <person name="Wollam A."/>
            <person name="Pepin K.H."/>
            <person name="Johnson M."/>
            <person name="Bhonagiri V."/>
            <person name="Zhang X."/>
            <person name="Suruliraj S."/>
            <person name="Warren W."/>
            <person name="Chinwalla A."/>
            <person name="Mardis E.R."/>
            <person name="Wilson R.K."/>
        </authorList>
    </citation>
    <scope>NUCLEOTIDE SEQUENCE [LARGE SCALE GENOMIC DNA]</scope>
    <source>
        <strain evidence="4 5">F0435</strain>
    </source>
</reference>
<comment type="similarity">
    <text evidence="1">Belongs to the UPF0177 family.</text>
</comment>
<dbReference type="PATRIC" id="fig|797516.3.peg.2153"/>
<evidence type="ECO:0000256" key="2">
    <source>
        <dbReference type="SAM" id="Phobius"/>
    </source>
</evidence>
<organism evidence="4 5">
    <name type="scientific">Lentilactobacillus kisonensis F0435</name>
    <dbReference type="NCBI Taxonomy" id="797516"/>
    <lineage>
        <taxon>Bacteria</taxon>
        <taxon>Bacillati</taxon>
        <taxon>Bacillota</taxon>
        <taxon>Bacilli</taxon>
        <taxon>Lactobacillales</taxon>
        <taxon>Lactobacillaceae</taxon>
        <taxon>Lentilactobacillus</taxon>
    </lineage>
</organism>
<accession>H1LIG2</accession>
<dbReference type="OrthoDB" id="2661755at2"/>
<dbReference type="HOGENOM" id="CLU_097097_0_0_9"/>
<gene>
    <name evidence="4" type="ORF">HMPREF9104_02403</name>
</gene>
<keyword evidence="4" id="KW-0378">Hydrolase</keyword>
<dbReference type="Proteomes" id="UP000005025">
    <property type="component" value="Unassembled WGS sequence"/>
</dbReference>
<protein>
    <submittedName>
        <fullName evidence="4">CAAX amino terminal protease family protein</fullName>
    </submittedName>
</protein>
<keyword evidence="2" id="KW-0812">Transmembrane</keyword>
<evidence type="ECO:0000259" key="3">
    <source>
        <dbReference type="Pfam" id="PF02517"/>
    </source>
</evidence>
<dbReference type="GO" id="GO:0006508">
    <property type="term" value="P:proteolysis"/>
    <property type="evidence" value="ECO:0007669"/>
    <property type="project" value="UniProtKB-KW"/>
</dbReference>
<evidence type="ECO:0000313" key="5">
    <source>
        <dbReference type="Proteomes" id="UP000005025"/>
    </source>
</evidence>
<dbReference type="STRING" id="797516.HMPREF9104_02403"/>
<keyword evidence="4" id="KW-0645">Protease</keyword>
<feature type="transmembrane region" description="Helical" evidence="2">
    <location>
        <begin position="155"/>
        <end position="172"/>
    </location>
</feature>
<feature type="transmembrane region" description="Helical" evidence="2">
    <location>
        <begin position="66"/>
        <end position="85"/>
    </location>
</feature>
<dbReference type="Pfam" id="PF02517">
    <property type="entry name" value="Rce1-like"/>
    <property type="match status" value="1"/>
</dbReference>
<evidence type="ECO:0000313" key="4">
    <source>
        <dbReference type="EMBL" id="EHO49772.1"/>
    </source>
</evidence>
<keyword evidence="2" id="KW-1133">Transmembrane helix</keyword>
<dbReference type="InterPro" id="IPR003675">
    <property type="entry name" value="Rce1/LyrA-like_dom"/>
</dbReference>
<feature type="transmembrane region" description="Helical" evidence="2">
    <location>
        <begin position="231"/>
        <end position="249"/>
    </location>
</feature>
<dbReference type="EMBL" id="AGRJ01000209">
    <property type="protein sequence ID" value="EHO49772.1"/>
    <property type="molecule type" value="Genomic_DNA"/>
</dbReference>
<dbReference type="GO" id="GO:0080120">
    <property type="term" value="P:CAAX-box protein maturation"/>
    <property type="evidence" value="ECO:0007669"/>
    <property type="project" value="UniProtKB-ARBA"/>
</dbReference>
<feature type="transmembrane region" description="Helical" evidence="2">
    <location>
        <begin position="92"/>
        <end position="113"/>
    </location>
</feature>
<dbReference type="AlphaFoldDB" id="H1LIG2"/>
<dbReference type="GO" id="GO:0004175">
    <property type="term" value="F:endopeptidase activity"/>
    <property type="evidence" value="ECO:0007669"/>
    <property type="project" value="UniProtKB-ARBA"/>
</dbReference>
<proteinExistence type="inferred from homology"/>
<feature type="domain" description="CAAX prenyl protease 2/Lysostaphin resistance protein A-like" evidence="3">
    <location>
        <begin position="151"/>
        <end position="239"/>
    </location>
</feature>
<evidence type="ECO:0000256" key="1">
    <source>
        <dbReference type="ARBA" id="ARBA00009067"/>
    </source>
</evidence>
<feature type="transmembrane region" description="Helical" evidence="2">
    <location>
        <begin position="203"/>
        <end position="222"/>
    </location>
</feature>
<keyword evidence="2" id="KW-0472">Membrane</keyword>